<accession>A0ABD6EJP4</accession>
<protein>
    <submittedName>
        <fullName evidence="2">Uncharacterized protein</fullName>
    </submittedName>
</protein>
<evidence type="ECO:0000256" key="1">
    <source>
        <dbReference type="SAM" id="MobiDB-lite"/>
    </source>
</evidence>
<evidence type="ECO:0000313" key="3">
    <source>
        <dbReference type="Proteomes" id="UP001608902"/>
    </source>
</evidence>
<name>A0ABD6EJP4_9BILA</name>
<reference evidence="2 3" key="1">
    <citation type="submission" date="2024-08" db="EMBL/GenBank/DDBJ databases">
        <title>Gnathostoma spinigerum genome.</title>
        <authorList>
            <person name="Gonzalez-Bertolin B."/>
            <person name="Monzon S."/>
            <person name="Zaballos A."/>
            <person name="Jimenez P."/>
            <person name="Dekumyoy P."/>
            <person name="Varona S."/>
            <person name="Cuesta I."/>
            <person name="Sumanam S."/>
            <person name="Adisakwattana P."/>
            <person name="Gasser R.B."/>
            <person name="Hernandez-Gonzalez A."/>
            <person name="Young N.D."/>
            <person name="Perteguer M.J."/>
        </authorList>
    </citation>
    <scope>NUCLEOTIDE SEQUENCE [LARGE SCALE GENOMIC DNA]</scope>
    <source>
        <strain evidence="2">AL3</strain>
        <tissue evidence="2">Liver</tissue>
    </source>
</reference>
<sequence length="252" mass="28499">MSNCKFKRPADDDSYTESRVIRAKPISAHIARKLGPLAQGKDFIIGSSKSQNELSGNSSESVSSRYSDHPSIQKSFTADELNKLNAKILKAELKGDMHRAAKLKERLNAGSIVHVDQDQTRLLLKTDARTGLTVPVTSTKCGKIKEKTEDGKYNLGSVESKFHATSDLRDMAREERTTSAEDQLAMFSRTSRAAESSKLDDDWVVDDAMLSHRRKRKNEEKDEKRGRQKIVREFEQFLYLNRMLCLLLHISP</sequence>
<gene>
    <name evidence="2" type="ORF">AB6A40_004278</name>
</gene>
<keyword evidence="3" id="KW-1185">Reference proteome</keyword>
<feature type="compositionally biased region" description="Low complexity" evidence="1">
    <location>
        <begin position="55"/>
        <end position="65"/>
    </location>
</feature>
<comment type="caution">
    <text evidence="2">The sequence shown here is derived from an EMBL/GenBank/DDBJ whole genome shotgun (WGS) entry which is preliminary data.</text>
</comment>
<evidence type="ECO:0000313" key="2">
    <source>
        <dbReference type="EMBL" id="MFH4977569.1"/>
    </source>
</evidence>
<proteinExistence type="predicted"/>
<dbReference type="Proteomes" id="UP001608902">
    <property type="component" value="Unassembled WGS sequence"/>
</dbReference>
<feature type="region of interest" description="Disordered" evidence="1">
    <location>
        <begin position="48"/>
        <end position="69"/>
    </location>
</feature>
<dbReference type="EMBL" id="JBGFUD010002408">
    <property type="protein sequence ID" value="MFH4977569.1"/>
    <property type="molecule type" value="Genomic_DNA"/>
</dbReference>
<organism evidence="2 3">
    <name type="scientific">Gnathostoma spinigerum</name>
    <dbReference type="NCBI Taxonomy" id="75299"/>
    <lineage>
        <taxon>Eukaryota</taxon>
        <taxon>Metazoa</taxon>
        <taxon>Ecdysozoa</taxon>
        <taxon>Nematoda</taxon>
        <taxon>Chromadorea</taxon>
        <taxon>Rhabditida</taxon>
        <taxon>Spirurina</taxon>
        <taxon>Gnathostomatomorpha</taxon>
        <taxon>Gnathostomatoidea</taxon>
        <taxon>Gnathostomatidae</taxon>
        <taxon>Gnathostoma</taxon>
    </lineage>
</organism>
<dbReference type="AlphaFoldDB" id="A0ABD6EJP4"/>